<reference evidence="2" key="1">
    <citation type="journal article" date="2015" name="Nature">
        <title>Complex archaea that bridge the gap between prokaryotes and eukaryotes.</title>
        <authorList>
            <person name="Spang A."/>
            <person name="Saw J.H."/>
            <person name="Jorgensen S.L."/>
            <person name="Zaremba-Niedzwiedzka K."/>
            <person name="Martijn J."/>
            <person name="Lind A.E."/>
            <person name="van Eijk R."/>
            <person name="Schleper C."/>
            <person name="Guy L."/>
            <person name="Ettema T.J."/>
        </authorList>
    </citation>
    <scope>NUCLEOTIDE SEQUENCE</scope>
</reference>
<evidence type="ECO:0000313" key="2">
    <source>
        <dbReference type="EMBL" id="KKN11637.1"/>
    </source>
</evidence>
<dbReference type="AlphaFoldDB" id="A0A0F9NI30"/>
<sequence length="240" mass="27284">LQRFLVSGNTLLDIGNPTPLVGSMYLELCSHVAGFRSSSPRDTRTSKNNDNDQSKQHSEYVDPGYESSVRVAHLAIIVHGRPLWLVFADCQRLLRELPQDDCQHADTEAAKWQVGDRVRNISADGGLEAIAGETFDAIFTKSVLWCIPDLADFLDQLEVHLAEDGKVAFVENCLGGPCLRWLRRNIVRRKNFAYEQSYFGIRPDQFRLFHDRFAEVQIRRHLVVVYTIFGRKRPPTTGPT</sequence>
<protein>
    <recommendedName>
        <fullName evidence="3">Methyltransferase type 11 domain-containing protein</fullName>
    </recommendedName>
</protein>
<dbReference type="InterPro" id="IPR029063">
    <property type="entry name" value="SAM-dependent_MTases_sf"/>
</dbReference>
<feature type="compositionally biased region" description="Basic and acidic residues" evidence="1">
    <location>
        <begin position="39"/>
        <end position="60"/>
    </location>
</feature>
<gene>
    <name evidence="2" type="ORF">LCGC14_1024440</name>
</gene>
<dbReference type="Gene3D" id="3.40.50.150">
    <property type="entry name" value="Vaccinia Virus protein VP39"/>
    <property type="match status" value="1"/>
</dbReference>
<name>A0A0F9NI30_9ZZZZ</name>
<comment type="caution">
    <text evidence="2">The sequence shown here is derived from an EMBL/GenBank/DDBJ whole genome shotgun (WGS) entry which is preliminary data.</text>
</comment>
<proteinExistence type="predicted"/>
<dbReference type="EMBL" id="LAZR01004114">
    <property type="protein sequence ID" value="KKN11637.1"/>
    <property type="molecule type" value="Genomic_DNA"/>
</dbReference>
<feature type="non-terminal residue" evidence="2">
    <location>
        <position position="1"/>
    </location>
</feature>
<feature type="region of interest" description="Disordered" evidence="1">
    <location>
        <begin position="36"/>
        <end position="60"/>
    </location>
</feature>
<dbReference type="SUPFAM" id="SSF53335">
    <property type="entry name" value="S-adenosyl-L-methionine-dependent methyltransferases"/>
    <property type="match status" value="1"/>
</dbReference>
<accession>A0A0F9NI30</accession>
<organism evidence="2">
    <name type="scientific">marine sediment metagenome</name>
    <dbReference type="NCBI Taxonomy" id="412755"/>
    <lineage>
        <taxon>unclassified sequences</taxon>
        <taxon>metagenomes</taxon>
        <taxon>ecological metagenomes</taxon>
    </lineage>
</organism>
<evidence type="ECO:0000256" key="1">
    <source>
        <dbReference type="SAM" id="MobiDB-lite"/>
    </source>
</evidence>
<evidence type="ECO:0008006" key="3">
    <source>
        <dbReference type="Google" id="ProtNLM"/>
    </source>
</evidence>